<dbReference type="Gene3D" id="3.10.180.10">
    <property type="entry name" value="2,3-Dihydroxybiphenyl 1,2-Dioxygenase, domain 1"/>
    <property type="match status" value="1"/>
</dbReference>
<dbReference type="PANTHER" id="PTHR36437">
    <property type="entry name" value="GLYOXALASE/BLEOMYCIN RESISTANCE PROTEIN/DIOXYGENASE"/>
    <property type="match status" value="1"/>
</dbReference>
<proteinExistence type="predicted"/>
<evidence type="ECO:0000313" key="5">
    <source>
        <dbReference type="Proteomes" id="UP000014160"/>
    </source>
</evidence>
<dbReference type="InterPro" id="IPR004360">
    <property type="entry name" value="Glyas_Fos-R_dOase_dom"/>
</dbReference>
<dbReference type="Proteomes" id="UP000013750">
    <property type="component" value="Unassembled WGS sequence"/>
</dbReference>
<reference evidence="3 5" key="2">
    <citation type="submission" date="2013-03" db="EMBL/GenBank/DDBJ databases">
        <title>The Genome Sequence of Enterococcus gilvus ATCC BAA-350 (PacBio/Illumina hybrid assembly).</title>
        <authorList>
            <consortium name="The Broad Institute Genomics Platform"/>
            <consortium name="The Broad Institute Genome Sequencing Center for Infectious Disease"/>
            <person name="Earl A."/>
            <person name="Russ C."/>
            <person name="Gilmore M."/>
            <person name="Surin D."/>
            <person name="Walker B."/>
            <person name="Young S."/>
            <person name="Zeng Q."/>
            <person name="Gargeya S."/>
            <person name="Fitzgerald M."/>
            <person name="Haas B."/>
            <person name="Abouelleil A."/>
            <person name="Allen A.W."/>
            <person name="Alvarado L."/>
            <person name="Arachchi H.M."/>
            <person name="Berlin A.M."/>
            <person name="Chapman S.B."/>
            <person name="Gainer-Dewar J."/>
            <person name="Goldberg J."/>
            <person name="Griggs A."/>
            <person name="Gujja S."/>
            <person name="Hansen M."/>
            <person name="Howarth C."/>
            <person name="Imamovic A."/>
            <person name="Ireland A."/>
            <person name="Larimer J."/>
            <person name="McCowan C."/>
            <person name="Murphy C."/>
            <person name="Pearson M."/>
            <person name="Poon T.W."/>
            <person name="Priest M."/>
            <person name="Roberts A."/>
            <person name="Saif S."/>
            <person name="Shea T."/>
            <person name="Sisk P."/>
            <person name="Sykes S."/>
            <person name="Wortman J."/>
            <person name="Nusbaum C."/>
            <person name="Birren B."/>
        </authorList>
    </citation>
    <scope>NUCLEOTIDE SEQUENCE [LARGE SCALE GENOMIC DNA]</scope>
    <source>
        <strain evidence="3 5">ATCC BAA-350</strain>
    </source>
</reference>
<dbReference type="HOGENOM" id="CLU_046006_10_2_9"/>
<feature type="domain" description="Glyoxalase/fosfomycin resistance/dioxygenase" evidence="1">
    <location>
        <begin position="7"/>
        <end position="91"/>
    </location>
</feature>
<dbReference type="RefSeq" id="WP_010782146.1">
    <property type="nucleotide sequence ID" value="NZ_ASWH01000001.1"/>
</dbReference>
<dbReference type="SUPFAM" id="SSF54593">
    <property type="entry name" value="Glyoxalase/Bleomycin resistance protein/Dihydroxybiphenyl dioxygenase"/>
    <property type="match status" value="1"/>
</dbReference>
<protein>
    <recommendedName>
        <fullName evidence="1">Glyoxalase/fosfomycin resistance/dioxygenase domain-containing protein</fullName>
    </recommendedName>
</protein>
<dbReference type="InterPro" id="IPR029068">
    <property type="entry name" value="Glyas_Bleomycin-R_OHBP_Dase"/>
</dbReference>
<evidence type="ECO:0000313" key="3">
    <source>
        <dbReference type="EMBL" id="EOW80860.1"/>
    </source>
</evidence>
<dbReference type="PATRIC" id="fig|1158614.3.peg.3807"/>
<accession>R2V7Z8</accession>
<dbReference type="EMBL" id="AJDQ01000012">
    <property type="protein sequence ID" value="EOI53865.1"/>
    <property type="molecule type" value="Genomic_DNA"/>
</dbReference>
<sequence>MLKGIEIMLYVNDVASAVAFWQQGFDGTLVSQQPVTKESLQATVQLLEGVQLVLFDRKFIEEVSPEVVDNFPSLVMRVSDLAVYHERLKTVSPNVNPIMEQGDRRLFNFADLENNYFVLSE</sequence>
<dbReference type="OrthoDB" id="9803079at2"/>
<organism evidence="2 4">
    <name type="scientific">Enterococcus gilvus ATCC BAA-350</name>
    <dbReference type="NCBI Taxonomy" id="1158614"/>
    <lineage>
        <taxon>Bacteria</taxon>
        <taxon>Bacillati</taxon>
        <taxon>Bacillota</taxon>
        <taxon>Bacilli</taxon>
        <taxon>Lactobacillales</taxon>
        <taxon>Enterococcaceae</taxon>
        <taxon>Enterococcus</taxon>
    </lineage>
</organism>
<dbReference type="Proteomes" id="UP000014160">
    <property type="component" value="Unassembled WGS sequence"/>
</dbReference>
<evidence type="ECO:0000259" key="1">
    <source>
        <dbReference type="Pfam" id="PF00903"/>
    </source>
</evidence>
<comment type="caution">
    <text evidence="2">The sequence shown here is derived from an EMBL/GenBank/DDBJ whole genome shotgun (WGS) entry which is preliminary data.</text>
</comment>
<dbReference type="EMBL" id="ASWH01000001">
    <property type="protein sequence ID" value="EOW80860.1"/>
    <property type="molecule type" value="Genomic_DNA"/>
</dbReference>
<dbReference type="AlphaFoldDB" id="R2V7Z8"/>
<evidence type="ECO:0000313" key="4">
    <source>
        <dbReference type="Proteomes" id="UP000013750"/>
    </source>
</evidence>
<keyword evidence="5" id="KW-1185">Reference proteome</keyword>
<dbReference type="eggNOG" id="COG0346">
    <property type="taxonomic scope" value="Bacteria"/>
</dbReference>
<dbReference type="PANTHER" id="PTHR36437:SF2">
    <property type="entry name" value="GLYOXALASE_BLEOMYCIN RESISTANCE PROTEIN_DIOXYGENASE"/>
    <property type="match status" value="1"/>
</dbReference>
<evidence type="ECO:0000313" key="2">
    <source>
        <dbReference type="EMBL" id="EOI53865.1"/>
    </source>
</evidence>
<reference evidence="2 4" key="1">
    <citation type="submission" date="2013-02" db="EMBL/GenBank/DDBJ databases">
        <title>The Genome Sequence of Enterococcus gilvus ATCC BAA-350.</title>
        <authorList>
            <consortium name="The Broad Institute Genome Sequencing Platform"/>
            <consortium name="The Broad Institute Genome Sequencing Center for Infectious Disease"/>
            <person name="Earl A.M."/>
            <person name="Gilmore M.S."/>
            <person name="Lebreton F."/>
            <person name="Walker B."/>
            <person name="Young S.K."/>
            <person name="Zeng Q."/>
            <person name="Gargeya S."/>
            <person name="Fitzgerald M."/>
            <person name="Haas B."/>
            <person name="Abouelleil A."/>
            <person name="Alvarado L."/>
            <person name="Arachchi H.M."/>
            <person name="Berlin A.M."/>
            <person name="Chapman S.B."/>
            <person name="Dewar J."/>
            <person name="Goldberg J."/>
            <person name="Griggs A."/>
            <person name="Gujja S."/>
            <person name="Hansen M."/>
            <person name="Howarth C."/>
            <person name="Imamovic A."/>
            <person name="Larimer J."/>
            <person name="McCowan C."/>
            <person name="Murphy C."/>
            <person name="Neiman D."/>
            <person name="Pearson M."/>
            <person name="Priest M."/>
            <person name="Roberts A."/>
            <person name="Saif S."/>
            <person name="Shea T."/>
            <person name="Sisk P."/>
            <person name="Sykes S."/>
            <person name="Wortman J."/>
            <person name="Nusbaum C."/>
            <person name="Birren B."/>
        </authorList>
    </citation>
    <scope>NUCLEOTIDE SEQUENCE [LARGE SCALE GENOMIC DNA]</scope>
    <source>
        <strain evidence="2 4">ATCC BAA-350</strain>
    </source>
</reference>
<name>R2V7Z8_9ENTE</name>
<gene>
    <name evidence="3" type="ORF">I592_00144</name>
    <name evidence="2" type="ORF">UKC_03818</name>
</gene>
<dbReference type="Pfam" id="PF00903">
    <property type="entry name" value="Glyoxalase"/>
    <property type="match status" value="1"/>
</dbReference>